<dbReference type="Gene3D" id="3.40.630.30">
    <property type="match status" value="1"/>
</dbReference>
<dbReference type="Pfam" id="PF00583">
    <property type="entry name" value="Acetyltransf_1"/>
    <property type="match status" value="1"/>
</dbReference>
<name>A0ABT2ZM40_9RHOB</name>
<reference evidence="4 5" key="1">
    <citation type="submission" date="2022-10" db="EMBL/GenBank/DDBJ databases">
        <title>Defluviimonas sp. nov., isolated from ocean surface sediments.</title>
        <authorList>
            <person name="He W."/>
            <person name="Wang L."/>
            <person name="Zhang D.-F."/>
        </authorList>
    </citation>
    <scope>NUCLEOTIDE SEQUENCE [LARGE SCALE GENOMIC DNA]</scope>
    <source>
        <strain evidence="4 5">WL0050</strain>
    </source>
</reference>
<dbReference type="Proteomes" id="UP001652564">
    <property type="component" value="Unassembled WGS sequence"/>
</dbReference>
<dbReference type="InterPro" id="IPR050832">
    <property type="entry name" value="Bact_Acetyltransf"/>
</dbReference>
<comment type="caution">
    <text evidence="4">The sequence shown here is derived from an EMBL/GenBank/DDBJ whole genome shotgun (WGS) entry which is preliminary data.</text>
</comment>
<evidence type="ECO:0000313" key="4">
    <source>
        <dbReference type="EMBL" id="MCV2872088.1"/>
    </source>
</evidence>
<evidence type="ECO:0000259" key="3">
    <source>
        <dbReference type="PROSITE" id="PS51186"/>
    </source>
</evidence>
<dbReference type="PANTHER" id="PTHR43877">
    <property type="entry name" value="AMINOALKYLPHOSPHONATE N-ACETYLTRANSFERASE-RELATED-RELATED"/>
    <property type="match status" value="1"/>
</dbReference>
<evidence type="ECO:0000256" key="1">
    <source>
        <dbReference type="ARBA" id="ARBA00022679"/>
    </source>
</evidence>
<keyword evidence="1" id="KW-0808">Transferase</keyword>
<protein>
    <submittedName>
        <fullName evidence="4">GNAT family N-acetyltransferase</fullName>
    </submittedName>
</protein>
<dbReference type="PROSITE" id="PS51186">
    <property type="entry name" value="GNAT"/>
    <property type="match status" value="1"/>
</dbReference>
<organism evidence="4 5">
    <name type="scientific">Albidovulum litorale</name>
    <dbReference type="NCBI Taxonomy" id="2984134"/>
    <lineage>
        <taxon>Bacteria</taxon>
        <taxon>Pseudomonadati</taxon>
        <taxon>Pseudomonadota</taxon>
        <taxon>Alphaproteobacteria</taxon>
        <taxon>Rhodobacterales</taxon>
        <taxon>Paracoccaceae</taxon>
        <taxon>Albidovulum</taxon>
    </lineage>
</organism>
<keyword evidence="5" id="KW-1185">Reference proteome</keyword>
<gene>
    <name evidence="4" type="ORF">OEZ71_07245</name>
</gene>
<dbReference type="EMBL" id="JAOWKZ010000002">
    <property type="protein sequence ID" value="MCV2872088.1"/>
    <property type="molecule type" value="Genomic_DNA"/>
</dbReference>
<dbReference type="InterPro" id="IPR000182">
    <property type="entry name" value="GNAT_dom"/>
</dbReference>
<sequence length="150" mass="16356">MTGQEDMAPVLGLLHAAFAYMEGVIDPPSSLHRLTADGIARQARDGEVWVLEDAGRIIACLFLTPEPDHLYIGKLAVEDGFRGQGLARQLVGHAADRARKLGLHRLTLQSRVELTGNHAAFQVMGFEKTGETAHEGYDRPTSFTFTKAVS</sequence>
<evidence type="ECO:0000313" key="5">
    <source>
        <dbReference type="Proteomes" id="UP001652564"/>
    </source>
</evidence>
<dbReference type="InterPro" id="IPR016181">
    <property type="entry name" value="Acyl_CoA_acyltransferase"/>
</dbReference>
<dbReference type="CDD" id="cd04301">
    <property type="entry name" value="NAT_SF"/>
    <property type="match status" value="1"/>
</dbReference>
<keyword evidence="2" id="KW-0012">Acyltransferase</keyword>
<feature type="domain" description="N-acetyltransferase" evidence="3">
    <location>
        <begin position="1"/>
        <end position="150"/>
    </location>
</feature>
<evidence type="ECO:0000256" key="2">
    <source>
        <dbReference type="ARBA" id="ARBA00023315"/>
    </source>
</evidence>
<dbReference type="SUPFAM" id="SSF55729">
    <property type="entry name" value="Acyl-CoA N-acyltransferases (Nat)"/>
    <property type="match status" value="1"/>
</dbReference>
<accession>A0ABT2ZM40</accession>
<proteinExistence type="predicted"/>